<feature type="transmembrane region" description="Helical" evidence="1">
    <location>
        <begin position="12"/>
        <end position="31"/>
    </location>
</feature>
<gene>
    <name evidence="2" type="ORF">HMPREF0653_00692</name>
</gene>
<dbReference type="PROSITE" id="PS51257">
    <property type="entry name" value="PROKAR_LIPOPROTEIN"/>
    <property type="match status" value="1"/>
</dbReference>
<dbReference type="Proteomes" id="UP000016660">
    <property type="component" value="Unassembled WGS sequence"/>
</dbReference>
<accession>A0ABN0NU96</accession>
<keyword evidence="3" id="KW-1185">Reference proteome</keyword>
<keyword evidence="1" id="KW-0812">Transmembrane</keyword>
<evidence type="ECO:0000313" key="3">
    <source>
        <dbReference type="Proteomes" id="UP000016660"/>
    </source>
</evidence>
<name>A0ABN0NU96_9BACT</name>
<evidence type="ECO:0000313" key="2">
    <source>
        <dbReference type="EMBL" id="ERJ79357.1"/>
    </source>
</evidence>
<protein>
    <submittedName>
        <fullName evidence="2">Uncharacterized protein</fullName>
    </submittedName>
</protein>
<comment type="caution">
    <text evidence="2">The sequence shown here is derived from an EMBL/GenBank/DDBJ whole genome shotgun (WGS) entry which is preliminary data.</text>
</comment>
<organism evidence="2 3">
    <name type="scientific">Prevotella disiens JCM 6334 = ATCC 29426</name>
    <dbReference type="NCBI Taxonomy" id="1235811"/>
    <lineage>
        <taxon>Bacteria</taxon>
        <taxon>Pseudomonadati</taxon>
        <taxon>Bacteroidota</taxon>
        <taxon>Bacteroidia</taxon>
        <taxon>Bacteroidales</taxon>
        <taxon>Prevotellaceae</taxon>
        <taxon>Prevotella</taxon>
    </lineage>
</organism>
<evidence type="ECO:0000256" key="1">
    <source>
        <dbReference type="SAM" id="Phobius"/>
    </source>
</evidence>
<keyword evidence="1" id="KW-0472">Membrane</keyword>
<keyword evidence="1" id="KW-1133">Transmembrane helix</keyword>
<dbReference type="EMBL" id="AWUY01000050">
    <property type="protein sequence ID" value="ERJ79357.1"/>
    <property type="molecule type" value="Genomic_DNA"/>
</dbReference>
<proteinExistence type="predicted"/>
<reference evidence="2 3" key="1">
    <citation type="submission" date="2013-06" db="EMBL/GenBank/DDBJ databases">
        <authorList>
            <person name="Weinstock G."/>
            <person name="Sodergren E."/>
            <person name="Lobos E.A."/>
            <person name="Fulton L."/>
            <person name="Fulton R."/>
            <person name="Courtney L."/>
            <person name="Fronick C."/>
            <person name="O'Laughlin M."/>
            <person name="Godfrey J."/>
            <person name="Wilson R.M."/>
            <person name="Miner T."/>
            <person name="Farmer C."/>
            <person name="Delehaunty K."/>
            <person name="Cordes M."/>
            <person name="Minx P."/>
            <person name="Tomlinson C."/>
            <person name="Chen J."/>
            <person name="Wollam A."/>
            <person name="Pepin K.H."/>
            <person name="Bhonagiri V."/>
            <person name="Zhang X."/>
            <person name="Warren W."/>
            <person name="Mitreva M."/>
            <person name="Mardis E.R."/>
            <person name="Wilson R.K."/>
        </authorList>
    </citation>
    <scope>NUCLEOTIDE SEQUENCE [LARGE SCALE GENOMIC DNA]</scope>
    <source>
        <strain evidence="2 3">ATCC 29426</strain>
    </source>
</reference>
<sequence>MICKDTNYINYMIGYCSFIFSCICFFCRCYMKYLTLWGMNTDHFQIEV</sequence>